<dbReference type="AlphaFoldDB" id="A0A0F9E6R8"/>
<dbReference type="InterPro" id="IPR029058">
    <property type="entry name" value="AB_hydrolase_fold"/>
</dbReference>
<protein>
    <recommendedName>
        <fullName evidence="1">AB hydrolase-1 domain-containing protein</fullName>
    </recommendedName>
</protein>
<proteinExistence type="predicted"/>
<organism evidence="2">
    <name type="scientific">marine sediment metagenome</name>
    <dbReference type="NCBI Taxonomy" id="412755"/>
    <lineage>
        <taxon>unclassified sequences</taxon>
        <taxon>metagenomes</taxon>
        <taxon>ecological metagenomes</taxon>
    </lineage>
</organism>
<dbReference type="PRINTS" id="PR00111">
    <property type="entry name" value="ABHYDROLASE"/>
</dbReference>
<dbReference type="PRINTS" id="PR00412">
    <property type="entry name" value="EPOXHYDRLASE"/>
</dbReference>
<dbReference type="GO" id="GO:0016020">
    <property type="term" value="C:membrane"/>
    <property type="evidence" value="ECO:0007669"/>
    <property type="project" value="TreeGrafter"/>
</dbReference>
<dbReference type="InterPro" id="IPR000073">
    <property type="entry name" value="AB_hydrolase_1"/>
</dbReference>
<comment type="caution">
    <text evidence="2">The sequence shown here is derived from an EMBL/GenBank/DDBJ whole genome shotgun (WGS) entry which is preliminary data.</text>
</comment>
<gene>
    <name evidence="2" type="ORF">LCGC14_2111960</name>
</gene>
<dbReference type="SUPFAM" id="SSF53474">
    <property type="entry name" value="alpha/beta-Hydrolases"/>
    <property type="match status" value="1"/>
</dbReference>
<sequence length="286" mass="32403">MAISTPSTFAYRGRTLDLDGRRVFLREAIPSTPTPETLVLLHGWVGTSSWMFRHMMPELGARYHTIAPDLPGFGRSRTLADIPSIDAYADFLHRLADALEIDRFHLVGVSVGGTIALAFAHRYPERVRKLCLQGPVYRASDLPHRFRLLYDVLGRTGLIEIVPKMPIKWWFIVRRLDMGRDTRHLSPEDRREMGRDILRVPNETLVEVARQLLTLDMTDTARRICVPTLVLDGAEARLVPAKASRHLSRLIPGARCHIIPDAGHNLALEKPREFLDLLLPFLEGEA</sequence>
<reference evidence="2" key="1">
    <citation type="journal article" date="2015" name="Nature">
        <title>Complex archaea that bridge the gap between prokaryotes and eukaryotes.</title>
        <authorList>
            <person name="Spang A."/>
            <person name="Saw J.H."/>
            <person name="Jorgensen S.L."/>
            <person name="Zaremba-Niedzwiedzka K."/>
            <person name="Martijn J."/>
            <person name="Lind A.E."/>
            <person name="van Eijk R."/>
            <person name="Schleper C."/>
            <person name="Guy L."/>
            <person name="Ettema T.J."/>
        </authorList>
    </citation>
    <scope>NUCLEOTIDE SEQUENCE</scope>
</reference>
<dbReference type="Gene3D" id="3.40.50.1820">
    <property type="entry name" value="alpha/beta hydrolase"/>
    <property type="match status" value="1"/>
</dbReference>
<dbReference type="PANTHER" id="PTHR43798">
    <property type="entry name" value="MONOACYLGLYCEROL LIPASE"/>
    <property type="match status" value="1"/>
</dbReference>
<evidence type="ECO:0000259" key="1">
    <source>
        <dbReference type="Pfam" id="PF00561"/>
    </source>
</evidence>
<dbReference type="EMBL" id="LAZR01026122">
    <property type="protein sequence ID" value="KKL69733.1"/>
    <property type="molecule type" value="Genomic_DNA"/>
</dbReference>
<dbReference type="InterPro" id="IPR050266">
    <property type="entry name" value="AB_hydrolase_sf"/>
</dbReference>
<dbReference type="GO" id="GO:0003824">
    <property type="term" value="F:catalytic activity"/>
    <property type="evidence" value="ECO:0007669"/>
    <property type="project" value="InterPro"/>
</dbReference>
<dbReference type="PANTHER" id="PTHR43798:SF33">
    <property type="entry name" value="HYDROLASE, PUTATIVE (AFU_ORTHOLOGUE AFUA_2G14860)-RELATED"/>
    <property type="match status" value="1"/>
</dbReference>
<accession>A0A0F9E6R8</accession>
<feature type="domain" description="AB hydrolase-1" evidence="1">
    <location>
        <begin position="37"/>
        <end position="271"/>
    </location>
</feature>
<evidence type="ECO:0000313" key="2">
    <source>
        <dbReference type="EMBL" id="KKL69733.1"/>
    </source>
</evidence>
<name>A0A0F9E6R8_9ZZZZ</name>
<dbReference type="Pfam" id="PF00561">
    <property type="entry name" value="Abhydrolase_1"/>
    <property type="match status" value="1"/>
</dbReference>
<dbReference type="InterPro" id="IPR000639">
    <property type="entry name" value="Epox_hydrolase-like"/>
</dbReference>